<feature type="compositionally biased region" description="Basic and acidic residues" evidence="8">
    <location>
        <begin position="317"/>
        <end position="346"/>
    </location>
</feature>
<dbReference type="PANTHER" id="PTHR46469">
    <property type="entry name" value="TRANSCRIPTION INITIATION FACTOR TFIID SUBUNIT 8"/>
    <property type="match status" value="1"/>
</dbReference>
<dbReference type="GeneID" id="92209036"/>
<dbReference type="PANTHER" id="PTHR46469:SF1">
    <property type="entry name" value="TRANSCRIPTION INITIATION FACTOR TFIID SUBUNIT 8"/>
    <property type="match status" value="1"/>
</dbReference>
<proteinExistence type="inferred from homology"/>
<evidence type="ECO:0000256" key="6">
    <source>
        <dbReference type="ARBA" id="ARBA00023242"/>
    </source>
</evidence>
<dbReference type="InterPro" id="IPR037818">
    <property type="entry name" value="TAF8"/>
</dbReference>
<dbReference type="Gene3D" id="1.10.20.10">
    <property type="entry name" value="Histone, subunit A"/>
    <property type="match status" value="1"/>
</dbReference>
<feature type="region of interest" description="Disordered" evidence="8">
    <location>
        <begin position="98"/>
        <end position="123"/>
    </location>
</feature>
<comment type="similarity">
    <text evidence="2">Belongs to the TAF8 family.</text>
</comment>
<dbReference type="Proteomes" id="UP001497383">
    <property type="component" value="Chromosome 4"/>
</dbReference>
<dbReference type="CDD" id="cd08049">
    <property type="entry name" value="TAF8"/>
    <property type="match status" value="1"/>
</dbReference>
<name>A0ABP0ZRR7_9ASCO</name>
<evidence type="ECO:0000256" key="7">
    <source>
        <dbReference type="SAM" id="Coils"/>
    </source>
</evidence>
<evidence type="ECO:0000256" key="2">
    <source>
        <dbReference type="ARBA" id="ARBA00008767"/>
    </source>
</evidence>
<feature type="domain" description="Transcription factor TFIID subunit 8 C-terminal" evidence="9">
    <location>
        <begin position="139"/>
        <end position="187"/>
    </location>
</feature>
<comment type="subcellular location">
    <subcellularLocation>
        <location evidence="1">Nucleus</location>
    </subcellularLocation>
</comment>
<keyword evidence="11" id="KW-1185">Reference proteome</keyword>
<evidence type="ECO:0000313" key="10">
    <source>
        <dbReference type="EMBL" id="CAK9439740.1"/>
    </source>
</evidence>
<evidence type="ECO:0000259" key="9">
    <source>
        <dbReference type="Pfam" id="PF10406"/>
    </source>
</evidence>
<organism evidence="10 11">
    <name type="scientific">Lodderomyces beijingensis</name>
    <dbReference type="NCBI Taxonomy" id="1775926"/>
    <lineage>
        <taxon>Eukaryota</taxon>
        <taxon>Fungi</taxon>
        <taxon>Dikarya</taxon>
        <taxon>Ascomycota</taxon>
        <taxon>Saccharomycotina</taxon>
        <taxon>Pichiomycetes</taxon>
        <taxon>Debaryomycetaceae</taxon>
        <taxon>Candida/Lodderomyces clade</taxon>
        <taxon>Lodderomyces</taxon>
    </lineage>
</organism>
<dbReference type="CDD" id="cd00076">
    <property type="entry name" value="HFD_SF"/>
    <property type="match status" value="1"/>
</dbReference>
<keyword evidence="5" id="KW-0804">Transcription</keyword>
<evidence type="ECO:0000256" key="5">
    <source>
        <dbReference type="ARBA" id="ARBA00023163"/>
    </source>
</evidence>
<dbReference type="Pfam" id="PF10406">
    <property type="entry name" value="TAF8_C"/>
    <property type="match status" value="1"/>
</dbReference>
<gene>
    <name evidence="10" type="ORF">LODBEIA_P38400</name>
</gene>
<feature type="coiled-coil region" evidence="7">
    <location>
        <begin position="191"/>
        <end position="218"/>
    </location>
</feature>
<keyword evidence="7" id="KW-0175">Coiled coil</keyword>
<dbReference type="RefSeq" id="XP_066830778.1">
    <property type="nucleotide sequence ID" value="XM_066973995.1"/>
</dbReference>
<evidence type="ECO:0000256" key="1">
    <source>
        <dbReference type="ARBA" id="ARBA00004123"/>
    </source>
</evidence>
<keyword evidence="6" id="KW-0539">Nucleus</keyword>
<feature type="compositionally biased region" description="Basic and acidic residues" evidence="8">
    <location>
        <begin position="98"/>
        <end position="109"/>
    </location>
</feature>
<reference evidence="10 11" key="1">
    <citation type="submission" date="2024-03" db="EMBL/GenBank/DDBJ databases">
        <authorList>
            <person name="Brejova B."/>
        </authorList>
    </citation>
    <scope>NUCLEOTIDE SEQUENCE [LARGE SCALE GENOMIC DNA]</scope>
    <source>
        <strain evidence="10 11">CBS 14171</strain>
    </source>
</reference>
<evidence type="ECO:0000313" key="11">
    <source>
        <dbReference type="Proteomes" id="UP001497383"/>
    </source>
</evidence>
<keyword evidence="4" id="KW-0805">Transcription regulation</keyword>
<dbReference type="EMBL" id="OZ022408">
    <property type="protein sequence ID" value="CAK9439740.1"/>
    <property type="molecule type" value="Genomic_DNA"/>
</dbReference>
<feature type="compositionally biased region" description="Acidic residues" evidence="8">
    <location>
        <begin position="363"/>
        <end position="375"/>
    </location>
</feature>
<evidence type="ECO:0000256" key="4">
    <source>
        <dbReference type="ARBA" id="ARBA00023015"/>
    </source>
</evidence>
<evidence type="ECO:0000256" key="3">
    <source>
        <dbReference type="ARBA" id="ARBA00017307"/>
    </source>
</evidence>
<sequence>MNLEQNSPARFQLFKVLAILMRSREYHVTEAFLYQLLELASGYIDRLLTRLLECAQLQRRRKPSLSDMQMLFKLMGISVGDLIPEIDVCKHFPRRKEIEETSRSERRGEESEDDSASAFGSESYSISEVVPNLRDKPSYIPSYLPDLPPDYTYHSTATYRQPLTDLKQLRIKLVEESRLAEKSLYRLIEDDEREQSSRSVFEKEIRELEEEKETNEHESEMNPASANEVTINATVEAPEQNVPFTFDFEKYAKKRKEIRLKKEGKQQETKALKESNVFLKAESIYGPYATKGPTKETDLFFKNVLDSEFRNVIASLRSDDKKRKQREAEALKQREMEENERRKMSEIRFNFGQERLRNGYSSDMDDNDNDSIDLDVEMKEAE</sequence>
<feature type="region of interest" description="Disordered" evidence="8">
    <location>
        <begin position="316"/>
        <end position="382"/>
    </location>
</feature>
<dbReference type="InterPro" id="IPR009072">
    <property type="entry name" value="Histone-fold"/>
</dbReference>
<accession>A0ABP0ZRR7</accession>
<evidence type="ECO:0000256" key="8">
    <source>
        <dbReference type="SAM" id="MobiDB-lite"/>
    </source>
</evidence>
<protein>
    <recommendedName>
        <fullName evidence="3">Transcription initiation factor TFIID subunit 8</fullName>
    </recommendedName>
</protein>
<dbReference type="InterPro" id="IPR019473">
    <property type="entry name" value="TFIID_su8_C"/>
</dbReference>